<dbReference type="RefSeq" id="WP_068593516.1">
    <property type="nucleotide sequence ID" value="NZ_LRXL01000053.1"/>
</dbReference>
<keyword evidence="2" id="KW-0812">Transmembrane</keyword>
<sequence length="326" mass="37407">MEKETNWIIRNLLWIFLIALIGLFSLQWYSLNENINTVKTEAKKQLIRLENSKTNLIQLEDIERDSLNYIFNATDIVKINKNLDALASEIYQERNKAEAIIDKDIDRLNLYMAIGIGFLALLGVFIPILVNILSNDDLKKKQKVLGEKLLKIVDKVKDLDKEELKQAIINANQAIEKSKEIEELRTKTDDILPKLSVISLQIAIHRLFNQSSLALNDSKDETNELFVGLFSDIKLQLEKCKNDSLLLIQDNPNLYQTIVDLTKLLDDSSFKYTSYIYSREIENKAENTISSLVTLSKSTESNQEENYKKTFGTLDALINEIKDTDA</sequence>
<organism evidence="3 4">
    <name type="scientific">Cochleicola gelatinilyticus</name>
    <dbReference type="NCBI Taxonomy" id="1763537"/>
    <lineage>
        <taxon>Bacteria</taxon>
        <taxon>Pseudomonadati</taxon>
        <taxon>Bacteroidota</taxon>
        <taxon>Flavobacteriia</taxon>
        <taxon>Flavobacteriales</taxon>
        <taxon>Flavobacteriaceae</taxon>
        <taxon>Cochleicola</taxon>
    </lineage>
</organism>
<dbReference type="Proteomes" id="UP000077013">
    <property type="component" value="Unassembled WGS sequence"/>
</dbReference>
<keyword evidence="2" id="KW-0472">Membrane</keyword>
<dbReference type="EMBL" id="LRXL01000053">
    <property type="protein sequence ID" value="OAB75674.1"/>
    <property type="molecule type" value="Genomic_DNA"/>
</dbReference>
<evidence type="ECO:0000256" key="1">
    <source>
        <dbReference type="SAM" id="Coils"/>
    </source>
</evidence>
<dbReference type="AlphaFoldDB" id="A0A167EM70"/>
<keyword evidence="4" id="KW-1185">Reference proteome</keyword>
<gene>
    <name evidence="3" type="ORF">ULVI_14430</name>
</gene>
<evidence type="ECO:0000256" key="2">
    <source>
        <dbReference type="SAM" id="Phobius"/>
    </source>
</evidence>
<proteinExistence type="predicted"/>
<keyword evidence="1" id="KW-0175">Coiled coil</keyword>
<reference evidence="3 4" key="1">
    <citation type="submission" date="2016-02" db="EMBL/GenBank/DDBJ databases">
        <title>Ulvibacter sp. LPB0005, isolated from Thais luteostoma.</title>
        <authorList>
            <person name="Shin S.-K."/>
            <person name="Yi H."/>
        </authorList>
    </citation>
    <scope>NUCLEOTIDE SEQUENCE [LARGE SCALE GENOMIC DNA]</scope>
    <source>
        <strain evidence="3 4">LPB0005</strain>
    </source>
</reference>
<keyword evidence="2" id="KW-1133">Transmembrane helix</keyword>
<protein>
    <submittedName>
        <fullName evidence="3">Uncharacterized protein</fullName>
    </submittedName>
</protein>
<feature type="transmembrane region" description="Helical" evidence="2">
    <location>
        <begin position="12"/>
        <end position="31"/>
    </location>
</feature>
<comment type="caution">
    <text evidence="3">The sequence shown here is derived from an EMBL/GenBank/DDBJ whole genome shotgun (WGS) entry which is preliminary data.</text>
</comment>
<name>A0A167EM70_9FLAO</name>
<accession>A0A167EM70</accession>
<feature type="transmembrane region" description="Helical" evidence="2">
    <location>
        <begin position="110"/>
        <end position="133"/>
    </location>
</feature>
<evidence type="ECO:0000313" key="4">
    <source>
        <dbReference type="Proteomes" id="UP000077013"/>
    </source>
</evidence>
<feature type="coiled-coil region" evidence="1">
    <location>
        <begin position="32"/>
        <end position="59"/>
    </location>
</feature>
<evidence type="ECO:0000313" key="3">
    <source>
        <dbReference type="EMBL" id="OAB75674.1"/>
    </source>
</evidence>
<dbReference type="STRING" id="1763537.ULVI_14430"/>
<dbReference type="OrthoDB" id="9837535at2"/>